<keyword evidence="2" id="KW-1185">Reference proteome</keyword>
<gene>
    <name evidence="1" type="ORF">K1T71_003949</name>
</gene>
<protein>
    <submittedName>
        <fullName evidence="1">Uncharacterized protein</fullName>
    </submittedName>
</protein>
<dbReference type="Proteomes" id="UP000824533">
    <property type="component" value="Linkage Group LG06"/>
</dbReference>
<sequence>MCWGPPPPRPCASPRHQTSYLYVKAGAAKSSNVRRAFRTVDGRGNRNAWVDGGECSVLVRAVLVSLKARAAKPPSRERRDRASAERPLRYQWRLSHLLYKSDGRGQMDRRRAAGALLALAACIACSAAAPTAGNHSALDLYDGAVVEGCYYNFQHYSEGDRIMTNEPCLNCTCHNRMLMCYLRVCPFTKAIGQDCTVEKRADQCCPIVTCPDVPVDLLTSTSTSSPAEYGATGVGKFDKYGCSIDGKYLPEGAKVPPTPNKPCEHCYCIRNMTTCVMQECTLHVDGCTPIYHKDVCCPVRYSCDHPEDEIPLLDDMTTTVRPTPGFILTTPTTISPITQITQDCVHDDQIFADGALIKTEKACEHCYCMKGDIVCVVQECGTPMENEGKNCTSLPPREGQCCPDTYICEGDESSTEYSRDFTTNLPIEELTTLTPPRRVGVEGSGYRNEPDEIPFTELPSSVSGAEGSGEQKPLEFISETSVDDDNRQHTTGEHTITTDLVSHTTQKITSESQTEQSTPKSDEGKEQLDIIDYEKSTIQSITEESPEKIPQDTSLPVIEESEIFSTESNKQFTEIQSEKETTGPYKETWKTTSSSDLEQKTKIPTELVTQEITPPGPDKKEYEEGLSETTSSSVYVESDNVTPEKNVIETTTLDSKTSLESEIYGSTPVDSHTLTLEEVEKEEFEQEKHIIGTDKSTEEFTTESHEYVSSPDIDILLPETVPPKTHDGVDEGFDKEITDNHEFIPVTTGLSTIGVTTVSYKEEYITEKELEEEMYETPHHIVTNVPHIKPESSTPVVDEIVTQEVEQHHTYGGQEILSSIPNVTELAETSTSNTEAQEYITSIANTPASSSESTQKSVSDETILGDLKTSTITSALEEKDDITTTVVESKLSTTTASEVETSKDYLATVVPDLNKESQTFTTVKGEEFTAHDIKYDISSELPPSEVISDDTTTEPDKGLNTIPAGGIDKNLVTSVPLVSASDSYTTKGDDIPVTTDGFKKDDIESEKVDNISTELYIEKEPTTIYYIESHETTELPEEKETKHTISPSGDYSHITEQASLSTTEFISSTTVPEHEFIKQSSTELAIEKTDIPVTSTVNQGENEIHEDVSVPGRIPGEGDCLQNGVTYRNESNVPSTHNCHTGCKCISSIIKCDPIICSPPPDYMDNCQPTYDPPDACCPTYECTHISKETMPPQSQSQMSGTEAPLQPPSFECRGDQCEVSEDKIRPTLSYETCTGGKCKVDLDKKMDTSECGPQGCHDVSEIPVPQGIDLGQSDKCTGEKCISPQESCDNGECELAQIKPAQPCVGDNCVVQSETLPTSVLEKCEIEGNCKEISLTPSLPCEGDRCTVTEETSGTDDNIICKEEGGCQEAADHVTYGCEGESCRRKEIVGTETKLPTMCTGTECLEQSHTPAEHGFDIYEGTTLVPLEDVTQTEKQIAHVTVADTKDQTTLEPEDIVYEISEITTRLPAPSTDEIIRETDVKLESSSEGPVKKENELTETAIDTSTSKQATTVTEEYATEKPVDIKEDSLNVNLEDHATKKLQDITTQKVEIEEHEIGTKTPVDIQITLTPHEPSEYITKSDKKEVIQQSTQESTDIDKNKTVSPETIKSTDIEKGETTEPYGAVFEKETESPEFLTGKDRDNEVSDHSPGDKATKDESDISDFSVSTLQYKTTESPSKQEKPDYISGVHVTESNTIDTTLSQQFISEQSYSTEEQGLQEIVTQEQYLLESDKTEATGMEKQVTESIINVDTVAPTTASEIIDTVTLGPYEEISKIDTPKVSDKHEDSYQRTTESLENEMLTSTKSVDSVVYMVTTPKPVEVEGETTTTKSEIHVTAPDKESLLTYEPQKEQKLEFSTTSDIDTEEYVTEEHSLSGLSEEKLTTTIPQPYVTDLEESITGVPVQSEVIPQELESTAAEVPTKKTEVNNEEEKDSFTTESPNISDLEEVVTDPVRSTDVYEQEVLEIQKEVDFEKLTTAATISPFTAEDKTEGINLDVQKEVSKEDYLSPTTERIKMTEKEVEKVEKPVYEDITTEIPLSIPEIHEDIEKVTEYKDISLLENTETELPEHYIPTQPDFEKSIAKVTTEEDKKHTMTTLEDKTSYTENETGTTTSGIVFNSHSEVPVQEDYHAHEDVSKVPEPATTITSILEASEPFTVVSEVVTTEVPQKDSKLPEFESHATIVSPVKEIKTETPVLLELETKPTSIIPSDIEEQEITSIPVTSKLEHETDSKLQIDLTTEHTKSELLGSSVSESEIENKDIEITVPTATTTQEPIREYSISTEGYKVDKETDILSTSFSEEDKLTTPKIIILPDLTPTSTEQPSATIVHDYGTSGPEFESKVEVSTELSYIEQTHISEFLSHEPEDLHKPLPEIYSPEQEEMQTVSPNSMTTEAPKVVTTTEDVINKQKDMSTESSGDIDKQKISPIYTEQTTERDVTFSEKESEYGAENTTPLLLEYTSTPKHEYSESTSDLVELEEHTHKHLEESPTTPRLSSDEETTHAESTEKILVELSTSFSPIIEEKTTISVTTDKFSEETAKQTHPSSGEETSHDVTTEKVLVEPTTSVRPSLEKESSHGEESGKVAEDSATTPHLTPEEEIGYTVATDKILEESATSQYPSFEVDKIHTITTDKISEDTETTHHLSSEKDTNYFAVTDKFLEEEAATTQLFTEKEISLAQDTENILEETATTLLSDVGKETSYPGATEKISGETITTLPNFDKETSHSENTDRYLEGTVTTPRFDEKTSHTLSTDNILEETETTPRPSYVEETSQSEITDKIIEETEITPSPSSVKVTSHSYATDKILEGTEITPLPSYEEEISHPAITDKILEETGTTERASIEEEISHAEATDKIMEEIATTLHPNIEKESGYVESTEKVAEDSVPTSPISTDEEASHVESADKVLVDTVTTQRFEEEVSHELTTERILEESAMTAGSSSEEKVSHTVTTEKALEEAGTSLRPSFEEEIGQNIEKISEEWPTTPRHSSEAETGYDVTVGKTTESTTSHRPGFEVELGHVITTEKVLEESITTPLPSSEEDNGQIVVTDKILEETETTQHPRFEEEIIHPGDTDKIVDEIAVTLHPTIEKEPGHYITTENTLDETSTLQGPSFEKDISHTITTDKISEDIATTLRPISEDETIYAKTTVTSEVITTPQISIQHETSHAEVTEKILEDIATTSSVSLEDEKIQDQSQKLKPEIVTEKTIDEQIEKDADRPTEIKEDSETPVKGPTETSLLTETSIPDISSQSTTTHVEESSSLSSVLQETDVKYTTESKEKEISTETPIEDVEKEKTHPISEEKPSKSSTSQEMFTPGEEIVSSTTKVTTMSVEEYVTTHAPAPVDKFTKPKEKPTESAQSTAAPELPKPSEIQPTDEVPIPEEESHFPPSGVSGYGGETDYGDEDQALGPGTCRYGGKVYVSAQQIPRDDPCDFCFCFRSDIICLQQSCPPPIHGCHEEPIQGFCCPRYECPVSMATTLNVTTTTTTTTTTLPPHFPTHSYKGAAHRRGCQIKGHTYKVGEVVRASSGPCLHCTCGGDGQMKCDPKACTPEPMLRQMIAAAVSAKRRR</sequence>
<accession>A0ACC1D9N2</accession>
<comment type="caution">
    <text evidence="1">The sequence shown here is derived from an EMBL/GenBank/DDBJ whole genome shotgun (WGS) entry which is preliminary data.</text>
</comment>
<evidence type="ECO:0000313" key="2">
    <source>
        <dbReference type="Proteomes" id="UP000824533"/>
    </source>
</evidence>
<proteinExistence type="predicted"/>
<organism evidence="1 2">
    <name type="scientific">Dendrolimus kikuchii</name>
    <dbReference type="NCBI Taxonomy" id="765133"/>
    <lineage>
        <taxon>Eukaryota</taxon>
        <taxon>Metazoa</taxon>
        <taxon>Ecdysozoa</taxon>
        <taxon>Arthropoda</taxon>
        <taxon>Hexapoda</taxon>
        <taxon>Insecta</taxon>
        <taxon>Pterygota</taxon>
        <taxon>Neoptera</taxon>
        <taxon>Endopterygota</taxon>
        <taxon>Lepidoptera</taxon>
        <taxon>Glossata</taxon>
        <taxon>Ditrysia</taxon>
        <taxon>Bombycoidea</taxon>
        <taxon>Lasiocampidae</taxon>
        <taxon>Dendrolimus</taxon>
    </lineage>
</organism>
<name>A0ACC1D9N2_9NEOP</name>
<reference evidence="1 2" key="1">
    <citation type="journal article" date="2021" name="Front. Genet.">
        <title>Chromosome-Level Genome Assembly Reveals Significant Gene Expansion in the Toll and IMD Signaling Pathways of Dendrolimus kikuchii.</title>
        <authorList>
            <person name="Zhou J."/>
            <person name="Wu P."/>
            <person name="Xiong Z."/>
            <person name="Liu N."/>
            <person name="Zhao N."/>
            <person name="Ji M."/>
            <person name="Qiu Y."/>
            <person name="Yang B."/>
        </authorList>
    </citation>
    <scope>NUCLEOTIDE SEQUENCE [LARGE SCALE GENOMIC DNA]</scope>
    <source>
        <strain evidence="1">Ann1</strain>
    </source>
</reference>
<dbReference type="EMBL" id="CM034392">
    <property type="protein sequence ID" value="KAJ0180545.1"/>
    <property type="molecule type" value="Genomic_DNA"/>
</dbReference>
<evidence type="ECO:0000313" key="1">
    <source>
        <dbReference type="EMBL" id="KAJ0180545.1"/>
    </source>
</evidence>